<dbReference type="FunFam" id="1.20.1260.100:FF:000001">
    <property type="entry name" value="translocator protein 2"/>
    <property type="match status" value="1"/>
</dbReference>
<dbReference type="GO" id="GO:0033013">
    <property type="term" value="P:tetrapyrrole metabolic process"/>
    <property type="evidence" value="ECO:0007669"/>
    <property type="project" value="UniProtKB-ARBA"/>
</dbReference>
<dbReference type="InterPro" id="IPR004307">
    <property type="entry name" value="TspO_MBR"/>
</dbReference>
<feature type="transmembrane region" description="Helical" evidence="6">
    <location>
        <begin position="51"/>
        <end position="69"/>
    </location>
</feature>
<accession>A0A0D6JKW0</accession>
<keyword evidence="8" id="KW-1185">Reference proteome</keyword>
<evidence type="ECO:0000313" key="7">
    <source>
        <dbReference type="EMBL" id="CPR22295.1"/>
    </source>
</evidence>
<dbReference type="KEGG" id="fiy:BN1229_v1_3728"/>
<keyword evidence="4 6" id="KW-1133">Transmembrane helix</keyword>
<comment type="subcellular location">
    <subcellularLocation>
        <location evidence="1">Membrane</location>
        <topology evidence="1">Multi-pass membrane protein</topology>
    </subcellularLocation>
</comment>
<evidence type="ECO:0000256" key="5">
    <source>
        <dbReference type="ARBA" id="ARBA00023136"/>
    </source>
</evidence>
<comment type="similarity">
    <text evidence="2">Belongs to the TspO/BZRP family.</text>
</comment>
<organism evidence="7 8">
    <name type="scientific">Candidatus Filomicrobium marinum</name>
    <dbReference type="NCBI Taxonomy" id="1608628"/>
    <lineage>
        <taxon>Bacteria</taxon>
        <taxon>Pseudomonadati</taxon>
        <taxon>Pseudomonadota</taxon>
        <taxon>Alphaproteobacteria</taxon>
        <taxon>Hyphomicrobiales</taxon>
        <taxon>Hyphomicrobiaceae</taxon>
        <taxon>Filomicrobium</taxon>
    </lineage>
</organism>
<dbReference type="Proteomes" id="UP000033187">
    <property type="component" value="Chromosome 1"/>
</dbReference>
<keyword evidence="3 6" id="KW-0812">Transmembrane</keyword>
<evidence type="ECO:0000256" key="6">
    <source>
        <dbReference type="SAM" id="Phobius"/>
    </source>
</evidence>
<gene>
    <name evidence="7" type="ORF">YBN1229_v1_3728</name>
</gene>
<evidence type="ECO:0000256" key="2">
    <source>
        <dbReference type="ARBA" id="ARBA00007524"/>
    </source>
</evidence>
<dbReference type="PANTHER" id="PTHR10057">
    <property type="entry name" value="PERIPHERAL-TYPE BENZODIAZEPINE RECEPTOR"/>
    <property type="match status" value="1"/>
</dbReference>
<dbReference type="CDD" id="cd15904">
    <property type="entry name" value="TSPO_MBR"/>
    <property type="match status" value="1"/>
</dbReference>
<name>A0A0D6JKW0_9HYPH</name>
<dbReference type="EMBL" id="LN829119">
    <property type="protein sequence ID" value="CPR22295.1"/>
    <property type="molecule type" value="Genomic_DNA"/>
</dbReference>
<sequence>MDGSVMRTVRNVLIAIAPVLAAGILGNLATIPNIPTWYAGLEKPAFTPPNWVFGPAWTTLYVLMAYAFFRVLQSHAPGRAAAIIWFGLQISVNALWSWVFFEGQNPAGGFVVILLLLVLIIGTTAAFWKVDRLAALLLVPYIGWATFAALLNWEIYRLN</sequence>
<dbReference type="GO" id="GO:0016020">
    <property type="term" value="C:membrane"/>
    <property type="evidence" value="ECO:0007669"/>
    <property type="project" value="UniProtKB-SubCell"/>
</dbReference>
<keyword evidence="5 6" id="KW-0472">Membrane</keyword>
<protein>
    <submittedName>
        <fullName evidence="7">Tryptophan-rich sensory protein</fullName>
    </submittedName>
</protein>
<feature type="transmembrane region" description="Helical" evidence="6">
    <location>
        <begin position="81"/>
        <end position="101"/>
    </location>
</feature>
<feature type="transmembrane region" description="Helical" evidence="6">
    <location>
        <begin position="135"/>
        <end position="153"/>
    </location>
</feature>
<evidence type="ECO:0000256" key="1">
    <source>
        <dbReference type="ARBA" id="ARBA00004141"/>
    </source>
</evidence>
<evidence type="ECO:0000256" key="3">
    <source>
        <dbReference type="ARBA" id="ARBA00022692"/>
    </source>
</evidence>
<dbReference type="RefSeq" id="WP_046479391.1">
    <property type="nucleotide sequence ID" value="NZ_LN829118.1"/>
</dbReference>
<dbReference type="Gene3D" id="1.20.1260.100">
    <property type="entry name" value="TspO/MBR protein"/>
    <property type="match status" value="1"/>
</dbReference>
<dbReference type="Pfam" id="PF03073">
    <property type="entry name" value="TspO_MBR"/>
    <property type="match status" value="1"/>
</dbReference>
<feature type="transmembrane region" description="Helical" evidence="6">
    <location>
        <begin position="107"/>
        <end position="128"/>
    </location>
</feature>
<reference evidence="8" key="1">
    <citation type="submission" date="2015-02" db="EMBL/GenBank/DDBJ databases">
        <authorList>
            <person name="Chooi Y.-H."/>
        </authorList>
    </citation>
    <scope>NUCLEOTIDE SEQUENCE [LARGE SCALE GENOMIC DNA]</scope>
    <source>
        <strain evidence="8">strain Y</strain>
    </source>
</reference>
<dbReference type="PIRSF" id="PIRSF005859">
    <property type="entry name" value="PBR"/>
    <property type="match status" value="1"/>
</dbReference>
<feature type="transmembrane region" description="Helical" evidence="6">
    <location>
        <begin position="12"/>
        <end position="31"/>
    </location>
</feature>
<evidence type="ECO:0000313" key="8">
    <source>
        <dbReference type="Proteomes" id="UP000033187"/>
    </source>
</evidence>
<dbReference type="KEGG" id="fil:BN1229_v1_3736"/>
<dbReference type="AlphaFoldDB" id="A0A0D6JKW0"/>
<dbReference type="InterPro" id="IPR038330">
    <property type="entry name" value="TspO/MBR-related_sf"/>
</dbReference>
<dbReference type="PANTHER" id="PTHR10057:SF0">
    <property type="entry name" value="TRANSLOCATOR PROTEIN"/>
    <property type="match status" value="1"/>
</dbReference>
<proteinExistence type="inferred from homology"/>
<evidence type="ECO:0000256" key="4">
    <source>
        <dbReference type="ARBA" id="ARBA00022989"/>
    </source>
</evidence>